<keyword evidence="2" id="KW-1185">Reference proteome</keyword>
<protein>
    <recommendedName>
        <fullName evidence="3">Anaphase-promoting complex subunit 1</fullName>
    </recommendedName>
</protein>
<organism evidence="1 2">
    <name type="scientific">Prorocentrum cordatum</name>
    <dbReference type="NCBI Taxonomy" id="2364126"/>
    <lineage>
        <taxon>Eukaryota</taxon>
        <taxon>Sar</taxon>
        <taxon>Alveolata</taxon>
        <taxon>Dinophyceae</taxon>
        <taxon>Prorocentrales</taxon>
        <taxon>Prorocentraceae</taxon>
        <taxon>Prorocentrum</taxon>
    </lineage>
</organism>
<evidence type="ECO:0000313" key="1">
    <source>
        <dbReference type="EMBL" id="CAK0796382.1"/>
    </source>
</evidence>
<sequence length="117" mass="11778">SPGPVLLRAPCGRRVLRCWLPLGDEKAGDTAQRVAASSDDPGLDAAMLGAYHAAVRRAAAEAPRVPLSPGEALVLDGRRALLGCGAASGGGLFWRAWAWAGSGGGGEGHSGLPTGPR</sequence>
<feature type="non-terminal residue" evidence="1">
    <location>
        <position position="117"/>
    </location>
</feature>
<dbReference type="Proteomes" id="UP001189429">
    <property type="component" value="Unassembled WGS sequence"/>
</dbReference>
<gene>
    <name evidence="1" type="ORF">PCOR1329_LOCUS5777</name>
</gene>
<evidence type="ECO:0008006" key="3">
    <source>
        <dbReference type="Google" id="ProtNLM"/>
    </source>
</evidence>
<reference evidence="1" key="1">
    <citation type="submission" date="2023-10" db="EMBL/GenBank/DDBJ databases">
        <authorList>
            <person name="Chen Y."/>
            <person name="Shah S."/>
            <person name="Dougan E. K."/>
            <person name="Thang M."/>
            <person name="Chan C."/>
        </authorList>
    </citation>
    <scope>NUCLEOTIDE SEQUENCE [LARGE SCALE GENOMIC DNA]</scope>
</reference>
<evidence type="ECO:0000313" key="2">
    <source>
        <dbReference type="Proteomes" id="UP001189429"/>
    </source>
</evidence>
<proteinExistence type="predicted"/>
<comment type="caution">
    <text evidence="1">The sequence shown here is derived from an EMBL/GenBank/DDBJ whole genome shotgun (WGS) entry which is preliminary data.</text>
</comment>
<accession>A0ABN9PT87</accession>
<feature type="non-terminal residue" evidence="1">
    <location>
        <position position="1"/>
    </location>
</feature>
<name>A0ABN9PT87_9DINO</name>
<dbReference type="EMBL" id="CAUYUJ010001536">
    <property type="protein sequence ID" value="CAK0796382.1"/>
    <property type="molecule type" value="Genomic_DNA"/>
</dbReference>